<gene>
    <name evidence="1" type="ORF">Vbra_12755</name>
</gene>
<name>A0A0G4ERJ9_VITBC</name>
<evidence type="ECO:0000313" key="1">
    <source>
        <dbReference type="EMBL" id="CEM00247.1"/>
    </source>
</evidence>
<dbReference type="EMBL" id="CDMY01000295">
    <property type="protein sequence ID" value="CEM00247.1"/>
    <property type="molecule type" value="Genomic_DNA"/>
</dbReference>
<dbReference type="InterPro" id="IPR036770">
    <property type="entry name" value="Ankyrin_rpt-contain_sf"/>
</dbReference>
<dbReference type="InParanoid" id="A0A0G4ERJ9"/>
<dbReference type="AlphaFoldDB" id="A0A0G4ERJ9"/>
<reference evidence="1 2" key="1">
    <citation type="submission" date="2014-11" db="EMBL/GenBank/DDBJ databases">
        <authorList>
            <person name="Zhu J."/>
            <person name="Qi W."/>
            <person name="Song R."/>
        </authorList>
    </citation>
    <scope>NUCLEOTIDE SEQUENCE [LARGE SCALE GENOMIC DNA]</scope>
</reference>
<evidence type="ECO:0000313" key="2">
    <source>
        <dbReference type="Proteomes" id="UP000041254"/>
    </source>
</evidence>
<dbReference type="PhylomeDB" id="A0A0G4ERJ9"/>
<protein>
    <submittedName>
        <fullName evidence="1">Uncharacterized protein</fullName>
    </submittedName>
</protein>
<dbReference type="Gene3D" id="1.25.40.20">
    <property type="entry name" value="Ankyrin repeat-containing domain"/>
    <property type="match status" value="1"/>
</dbReference>
<accession>A0A0G4ERJ9</accession>
<dbReference type="Proteomes" id="UP000041254">
    <property type="component" value="Unassembled WGS sequence"/>
</dbReference>
<dbReference type="VEuPathDB" id="CryptoDB:Vbra_12755"/>
<organism evidence="1 2">
    <name type="scientific">Vitrella brassicaformis (strain CCMP3155)</name>
    <dbReference type="NCBI Taxonomy" id="1169540"/>
    <lineage>
        <taxon>Eukaryota</taxon>
        <taxon>Sar</taxon>
        <taxon>Alveolata</taxon>
        <taxon>Colpodellida</taxon>
        <taxon>Vitrellaceae</taxon>
        <taxon>Vitrella</taxon>
    </lineage>
</organism>
<dbReference type="SUPFAM" id="SSF48403">
    <property type="entry name" value="Ankyrin repeat"/>
    <property type="match status" value="1"/>
</dbReference>
<proteinExistence type="predicted"/>
<sequence length="611" mass="68111">MAWRQLDEVDIEFDDELVYGDFSRQLAQGVIRRTFNSPEEVTELIQRGADPGVQSSFRLRRSVEDPNPEDREHIFYPLLSLVIDNKSGSCMPSIWGSVWAPRPIEDEDDEEGGMMFDEEDGVMLERPVVLPQWSSPQLERDIMTALLDGGADVNVGYSDDDQPTMPIRVAILAGNEAAFDLLMQHQANLQDMMVVELPRSDWFGKSAPSDYEHSLLAMYRRLIQQDSTLATEEDQALGGNLVQRAAMEERGCFSQGFIDAYLDLVVENGASIRVTRNIEWTLLHDAVFMGSPCSADYLCRRLPAGDIDIRTPAHPQALWPDATPLAMAADRVDTASRSLVQHVTVEGLHDEELDRETRERDQATFIPSIKATIRTLLRTGADITRLPTANERQRRQRQLVLAEYGTVLSELPNATMSAINAALAPQRDYSMLLARLLPLAPHHDGAHPHPSPSNMAFGPHEAEGIAWKIGAFLYEPSAAPAATDEYLIGDTQLRRRVKAAVDHFVKSAATQTSSNREVVGGTRYEQQGNKSVKVTVPPLQCFAIRGSGVRPRQLGVREVVHKARMDEAAHHGVEGVQKGFNEHLGNDDCQFEWQQLGRLSRTRLLVPLGIE</sequence>
<keyword evidence="2" id="KW-1185">Reference proteome</keyword>